<evidence type="ECO:0000313" key="2">
    <source>
        <dbReference type="EMBL" id="TWG12551.1"/>
    </source>
</evidence>
<organism evidence="2 3">
    <name type="scientific">Actinoplanes teichomyceticus</name>
    <dbReference type="NCBI Taxonomy" id="1867"/>
    <lineage>
        <taxon>Bacteria</taxon>
        <taxon>Bacillati</taxon>
        <taxon>Actinomycetota</taxon>
        <taxon>Actinomycetes</taxon>
        <taxon>Micromonosporales</taxon>
        <taxon>Micromonosporaceae</taxon>
        <taxon>Actinoplanes</taxon>
    </lineage>
</organism>
<keyword evidence="1" id="KW-1133">Transmembrane helix</keyword>
<proteinExistence type="predicted"/>
<comment type="caution">
    <text evidence="2">The sequence shown here is derived from an EMBL/GenBank/DDBJ whole genome shotgun (WGS) entry which is preliminary data.</text>
</comment>
<reference evidence="2 3" key="1">
    <citation type="submission" date="2019-06" db="EMBL/GenBank/DDBJ databases">
        <title>Sequencing the genomes of 1000 actinobacteria strains.</title>
        <authorList>
            <person name="Klenk H.-P."/>
        </authorList>
    </citation>
    <scope>NUCLEOTIDE SEQUENCE [LARGE SCALE GENOMIC DNA]</scope>
    <source>
        <strain evidence="2 3">DSM 43866</strain>
    </source>
</reference>
<dbReference type="Proteomes" id="UP000320239">
    <property type="component" value="Unassembled WGS sequence"/>
</dbReference>
<evidence type="ECO:0000256" key="1">
    <source>
        <dbReference type="SAM" id="Phobius"/>
    </source>
</evidence>
<name>A0A561VLR2_ACTTI</name>
<keyword evidence="1" id="KW-0812">Transmembrane</keyword>
<evidence type="ECO:0000313" key="3">
    <source>
        <dbReference type="Proteomes" id="UP000320239"/>
    </source>
</evidence>
<feature type="transmembrane region" description="Helical" evidence="1">
    <location>
        <begin position="12"/>
        <end position="34"/>
    </location>
</feature>
<dbReference type="EMBL" id="VIWY01000005">
    <property type="protein sequence ID" value="TWG12551.1"/>
    <property type="molecule type" value="Genomic_DNA"/>
</dbReference>
<dbReference type="AlphaFoldDB" id="A0A561VLR2"/>
<gene>
    <name evidence="2" type="ORF">FHX34_105418</name>
</gene>
<keyword evidence="1" id="KW-0472">Membrane</keyword>
<protein>
    <submittedName>
        <fullName evidence="2">Uncharacterized protein</fullName>
    </submittedName>
</protein>
<keyword evidence="3" id="KW-1185">Reference proteome</keyword>
<accession>A0A561VLR2</accession>
<sequence length="44" mass="4464">MAGRGGGRVPVRAVFAYGAALAMTPYLLIKISWVTGALSGLPSS</sequence>